<reference evidence="3" key="1">
    <citation type="submission" date="2023-09" db="EMBL/GenBank/DDBJ databases">
        <authorList>
            <person name="Li S."/>
            <person name="Li X."/>
            <person name="Zhang C."/>
            <person name="Zhao Z."/>
        </authorList>
    </citation>
    <scope>NUCLEOTIDE SEQUENCE [LARGE SCALE GENOMIC DNA]</scope>
    <source>
        <strain evidence="3">SQ345</strain>
    </source>
</reference>
<evidence type="ECO:0000313" key="3">
    <source>
        <dbReference type="Proteomes" id="UP001248581"/>
    </source>
</evidence>
<accession>A0ABY9TIF7</accession>
<protein>
    <submittedName>
        <fullName evidence="2">Uncharacterized protein</fullName>
    </submittedName>
</protein>
<keyword evidence="1" id="KW-0812">Transmembrane</keyword>
<evidence type="ECO:0000256" key="1">
    <source>
        <dbReference type="SAM" id="Phobius"/>
    </source>
</evidence>
<keyword evidence="1" id="KW-0472">Membrane</keyword>
<keyword evidence="1" id="KW-1133">Transmembrane helix</keyword>
<dbReference type="RefSeq" id="WP_348387758.1">
    <property type="nucleotide sequence ID" value="NZ_CP134146.1"/>
</dbReference>
<dbReference type="Proteomes" id="UP001248581">
    <property type="component" value="Chromosome"/>
</dbReference>
<feature type="transmembrane region" description="Helical" evidence="1">
    <location>
        <begin position="40"/>
        <end position="63"/>
    </location>
</feature>
<organism evidence="2 3">
    <name type="scientific">Thalassotalea nanhaiensis</name>
    <dbReference type="NCBI Taxonomy" id="3065648"/>
    <lineage>
        <taxon>Bacteria</taxon>
        <taxon>Pseudomonadati</taxon>
        <taxon>Pseudomonadota</taxon>
        <taxon>Gammaproteobacteria</taxon>
        <taxon>Alteromonadales</taxon>
        <taxon>Colwelliaceae</taxon>
        <taxon>Thalassotalea</taxon>
    </lineage>
</organism>
<keyword evidence="3" id="KW-1185">Reference proteome</keyword>
<dbReference type="EMBL" id="CP134146">
    <property type="protein sequence ID" value="WNC68603.1"/>
    <property type="molecule type" value="Genomic_DNA"/>
</dbReference>
<proteinExistence type="predicted"/>
<sequence>MKKFKAYLLIIFSSLLGLFATLSALTSIPMFMKLDISQPYNWGYIGGRVIIIVLLLFLAKVLFSKGKKLKSVLESGA</sequence>
<name>A0ABY9TIF7_9GAMM</name>
<gene>
    <name evidence="2" type="ORF">RI845_00300</name>
</gene>
<evidence type="ECO:0000313" key="2">
    <source>
        <dbReference type="EMBL" id="WNC68603.1"/>
    </source>
</evidence>